<evidence type="ECO:0000313" key="7">
    <source>
        <dbReference type="Proteomes" id="UP001064933"/>
    </source>
</evidence>
<evidence type="ECO:0000256" key="3">
    <source>
        <dbReference type="ARBA" id="ARBA00023125"/>
    </source>
</evidence>
<dbReference type="PANTHER" id="PTHR30126">
    <property type="entry name" value="HTH-TYPE TRANSCRIPTIONAL REGULATOR"/>
    <property type="match status" value="1"/>
</dbReference>
<dbReference type="InterPro" id="IPR036388">
    <property type="entry name" value="WH-like_DNA-bd_sf"/>
</dbReference>
<dbReference type="Gene3D" id="1.10.10.10">
    <property type="entry name" value="Winged helix-like DNA-binding domain superfamily/Winged helix DNA-binding domain"/>
    <property type="match status" value="1"/>
</dbReference>
<dbReference type="InterPro" id="IPR036390">
    <property type="entry name" value="WH_DNA-bd_sf"/>
</dbReference>
<organism evidence="6 7">
    <name type="scientific">Roseateles amylovorans</name>
    <dbReference type="NCBI Taxonomy" id="2978473"/>
    <lineage>
        <taxon>Bacteria</taxon>
        <taxon>Pseudomonadati</taxon>
        <taxon>Pseudomonadota</taxon>
        <taxon>Betaproteobacteria</taxon>
        <taxon>Burkholderiales</taxon>
        <taxon>Sphaerotilaceae</taxon>
        <taxon>Roseateles</taxon>
    </lineage>
</organism>
<dbReference type="InterPro" id="IPR000847">
    <property type="entry name" value="LysR_HTH_N"/>
</dbReference>
<dbReference type="RefSeq" id="WP_261755779.1">
    <property type="nucleotide sequence ID" value="NZ_CP104562.2"/>
</dbReference>
<evidence type="ECO:0000313" key="6">
    <source>
        <dbReference type="EMBL" id="UXH76049.1"/>
    </source>
</evidence>
<accession>A0ABY6AS44</accession>
<comment type="similarity">
    <text evidence="1">Belongs to the LysR transcriptional regulatory family.</text>
</comment>
<dbReference type="PRINTS" id="PR00039">
    <property type="entry name" value="HTHLYSR"/>
</dbReference>
<feature type="domain" description="HTH lysR-type" evidence="5">
    <location>
        <begin position="1"/>
        <end position="58"/>
    </location>
</feature>
<keyword evidence="2" id="KW-0805">Transcription regulation</keyword>
<dbReference type="InterPro" id="IPR005119">
    <property type="entry name" value="LysR_subst-bd"/>
</dbReference>
<dbReference type="SUPFAM" id="SSF53850">
    <property type="entry name" value="Periplasmic binding protein-like II"/>
    <property type="match status" value="1"/>
</dbReference>
<reference evidence="6" key="1">
    <citation type="submission" date="2022-10" db="EMBL/GenBank/DDBJ databases">
        <title>Characterization and whole genome sequencing of a new Roseateles species, isolated from fresh water.</title>
        <authorList>
            <person name="Guliayeva D.Y."/>
            <person name="Akhremchuk A.E."/>
            <person name="Sikolenko M.A."/>
            <person name="Valentovich L.N."/>
            <person name="Sidarenka A.V."/>
        </authorList>
    </citation>
    <scope>NUCLEOTIDE SEQUENCE</scope>
    <source>
        <strain evidence="6">BIM B-1768</strain>
    </source>
</reference>
<name>A0ABY6AS44_9BURK</name>
<proteinExistence type="inferred from homology"/>
<protein>
    <submittedName>
        <fullName evidence="6">LysR substrate-binding domain-containing protein</fullName>
    </submittedName>
</protein>
<evidence type="ECO:0000256" key="4">
    <source>
        <dbReference type="ARBA" id="ARBA00023163"/>
    </source>
</evidence>
<keyword evidence="3" id="KW-0238">DNA-binding</keyword>
<evidence type="ECO:0000256" key="1">
    <source>
        <dbReference type="ARBA" id="ARBA00009437"/>
    </source>
</evidence>
<dbReference type="EMBL" id="CP104562">
    <property type="protein sequence ID" value="UXH76049.1"/>
    <property type="molecule type" value="Genomic_DNA"/>
</dbReference>
<evidence type="ECO:0000259" key="5">
    <source>
        <dbReference type="PROSITE" id="PS50931"/>
    </source>
</evidence>
<gene>
    <name evidence="6" type="ORF">N4261_13280</name>
</gene>
<dbReference type="PANTHER" id="PTHR30126:SF94">
    <property type="entry name" value="LYSR FAMILY TRANSCRIPTIONAL REGULATOR"/>
    <property type="match status" value="1"/>
</dbReference>
<keyword evidence="4" id="KW-0804">Transcription</keyword>
<keyword evidence="7" id="KW-1185">Reference proteome</keyword>
<dbReference type="Gene3D" id="3.40.190.290">
    <property type="match status" value="1"/>
</dbReference>
<dbReference type="Proteomes" id="UP001064933">
    <property type="component" value="Chromosome"/>
</dbReference>
<dbReference type="PROSITE" id="PS50931">
    <property type="entry name" value="HTH_LYSR"/>
    <property type="match status" value="1"/>
</dbReference>
<sequence>MRLTQLRSFHAVASHGGFTKAAEQLHVSQPTITTQVRELEESYRVELFHRYGRRVQPTELGDRLLQISRQIFSLESEARQLLADAGELRSGHLRVAAVGPYHVTKMLALYNRRYPGITISVSTGNSQDVLERLLDYRADVGVLAQFSRDRRFVALPYSEHPVVMLVPAGHRFAKRRSIRTAELAGEPLIMREQGSTTRKAFEAALKAAEVEPKVVMEIGSREIIREAVVQGLGLAAVSEVEFVPGPGLHAVRLSDTEARTCAHVVCLGERRDMRMVRSFFEVLEAEAGVAGAGVAAASGLLAP</sequence>
<dbReference type="Pfam" id="PF03466">
    <property type="entry name" value="LysR_substrate"/>
    <property type="match status" value="1"/>
</dbReference>
<dbReference type="CDD" id="cd05466">
    <property type="entry name" value="PBP2_LTTR_substrate"/>
    <property type="match status" value="1"/>
</dbReference>
<dbReference type="SUPFAM" id="SSF46785">
    <property type="entry name" value="Winged helix' DNA-binding domain"/>
    <property type="match status" value="1"/>
</dbReference>
<evidence type="ECO:0000256" key="2">
    <source>
        <dbReference type="ARBA" id="ARBA00023015"/>
    </source>
</evidence>
<dbReference type="Pfam" id="PF00126">
    <property type="entry name" value="HTH_1"/>
    <property type="match status" value="1"/>
</dbReference>